<feature type="domain" description="HTH lysR-type" evidence="5">
    <location>
        <begin position="32"/>
        <end position="89"/>
    </location>
</feature>
<dbReference type="SUPFAM" id="SSF53850">
    <property type="entry name" value="Periplasmic binding protein-like II"/>
    <property type="match status" value="1"/>
</dbReference>
<keyword evidence="3" id="KW-0238">DNA-binding</keyword>
<accession>A0ABN8TNL4</accession>
<evidence type="ECO:0000256" key="3">
    <source>
        <dbReference type="ARBA" id="ARBA00023125"/>
    </source>
</evidence>
<dbReference type="Proteomes" id="UP001152658">
    <property type="component" value="Unassembled WGS sequence"/>
</dbReference>
<dbReference type="PANTHER" id="PTHR30126:SF40">
    <property type="entry name" value="HTH-TYPE TRANSCRIPTIONAL REGULATOR GLTR"/>
    <property type="match status" value="1"/>
</dbReference>
<gene>
    <name evidence="6" type="ORF">VAE063_1010178</name>
</gene>
<dbReference type="InterPro" id="IPR036390">
    <property type="entry name" value="WH_DNA-bd_sf"/>
</dbReference>
<evidence type="ECO:0000313" key="6">
    <source>
        <dbReference type="EMBL" id="CAH8197498.1"/>
    </source>
</evidence>
<evidence type="ECO:0000313" key="7">
    <source>
        <dbReference type="Proteomes" id="UP001152658"/>
    </source>
</evidence>
<dbReference type="InterPro" id="IPR000847">
    <property type="entry name" value="LysR_HTH_N"/>
</dbReference>
<proteinExistence type="inferred from homology"/>
<keyword evidence="4" id="KW-0804">Transcription</keyword>
<dbReference type="PROSITE" id="PS50931">
    <property type="entry name" value="HTH_LYSR"/>
    <property type="match status" value="1"/>
</dbReference>
<protein>
    <submittedName>
        <fullName evidence="6">LysR family transcriptional regulator</fullName>
    </submittedName>
</protein>
<name>A0ABN8TNL4_9VIBR</name>
<evidence type="ECO:0000256" key="1">
    <source>
        <dbReference type="ARBA" id="ARBA00009437"/>
    </source>
</evidence>
<sequence>MHMSDSSTKVLNINTEQLMLILTRSVIIAMNFSLEQLLAFVAVYDELSFSKAAVKLNKHRTTIGQVVTNLEDQLAVTLFDRIGRSVVPTEDGELLYHYAKQTIERARTLDKVALSLSYGGLENITIAYPSFVPHRVLTDIRIQLAKDFPLMKVNFLVRGKAEIKQGMEFGDIHFGIVNSHDSTAMHSVDGVYVGHVEFLPFVKKGGRFSHLSPDKALSELSSARQFVLRTFYEEGIDEKVVLSSEHEVIDQLALAIKFVGEDLGWALLPKMLEESEYSIDKIEVLQLSQMKEGFKFGVALWSQHSKQVKEVKKSIVKVLDDYVNKTNIS</sequence>
<dbReference type="InterPro" id="IPR036388">
    <property type="entry name" value="WH-like_DNA-bd_sf"/>
</dbReference>
<dbReference type="EMBL" id="CALYLK010000002">
    <property type="protein sequence ID" value="CAH8197498.1"/>
    <property type="molecule type" value="Genomic_DNA"/>
</dbReference>
<keyword evidence="2" id="KW-0805">Transcription regulation</keyword>
<evidence type="ECO:0000259" key="5">
    <source>
        <dbReference type="PROSITE" id="PS50931"/>
    </source>
</evidence>
<dbReference type="Gene3D" id="3.40.190.290">
    <property type="match status" value="1"/>
</dbReference>
<dbReference type="SUPFAM" id="SSF46785">
    <property type="entry name" value="Winged helix' DNA-binding domain"/>
    <property type="match status" value="1"/>
</dbReference>
<organism evidence="6 7">
    <name type="scientific">Vibrio aestuarianus</name>
    <dbReference type="NCBI Taxonomy" id="28171"/>
    <lineage>
        <taxon>Bacteria</taxon>
        <taxon>Pseudomonadati</taxon>
        <taxon>Pseudomonadota</taxon>
        <taxon>Gammaproteobacteria</taxon>
        <taxon>Vibrionales</taxon>
        <taxon>Vibrionaceae</taxon>
        <taxon>Vibrio</taxon>
    </lineage>
</organism>
<comment type="caution">
    <text evidence="6">The sequence shown here is derived from an EMBL/GenBank/DDBJ whole genome shotgun (WGS) entry which is preliminary data.</text>
</comment>
<evidence type="ECO:0000256" key="4">
    <source>
        <dbReference type="ARBA" id="ARBA00023163"/>
    </source>
</evidence>
<reference evidence="6" key="1">
    <citation type="submission" date="2022-06" db="EMBL/GenBank/DDBJ databases">
        <authorList>
            <person name="Goudenege D."/>
            <person name="Le Roux F."/>
        </authorList>
    </citation>
    <scope>NUCLEOTIDE SEQUENCE</scope>
    <source>
        <strain evidence="6">12-063</strain>
    </source>
</reference>
<evidence type="ECO:0000256" key="2">
    <source>
        <dbReference type="ARBA" id="ARBA00023015"/>
    </source>
</evidence>
<dbReference type="PANTHER" id="PTHR30126">
    <property type="entry name" value="HTH-TYPE TRANSCRIPTIONAL REGULATOR"/>
    <property type="match status" value="1"/>
</dbReference>
<dbReference type="Pfam" id="PF00126">
    <property type="entry name" value="HTH_1"/>
    <property type="match status" value="1"/>
</dbReference>
<dbReference type="Gene3D" id="1.10.10.10">
    <property type="entry name" value="Winged helix-like DNA-binding domain superfamily/Winged helix DNA-binding domain"/>
    <property type="match status" value="1"/>
</dbReference>
<keyword evidence="7" id="KW-1185">Reference proteome</keyword>
<comment type="similarity">
    <text evidence="1">Belongs to the LysR transcriptional regulatory family.</text>
</comment>